<dbReference type="Proteomes" id="UP000195570">
    <property type="component" value="Unassembled WGS sequence"/>
</dbReference>
<proteinExistence type="predicted"/>
<evidence type="ECO:0000313" key="2">
    <source>
        <dbReference type="Proteomes" id="UP000195570"/>
    </source>
</evidence>
<evidence type="ECO:0000313" key="1">
    <source>
        <dbReference type="EMBL" id="SCU65300.1"/>
    </source>
</evidence>
<dbReference type="EMBL" id="CZPT02000276">
    <property type="protein sequence ID" value="SCU65300.1"/>
    <property type="molecule type" value="Genomic_DNA"/>
</dbReference>
<dbReference type="RefSeq" id="XP_067076915.1">
    <property type="nucleotide sequence ID" value="XM_067220814.1"/>
</dbReference>
<dbReference type="VEuPathDB" id="TriTrypDB:TEOVI_000559200"/>
<gene>
    <name evidence="1" type="ORF">TEOVI_000559200</name>
</gene>
<protein>
    <submittedName>
        <fullName evidence="1">Uncharacterized protein</fullName>
    </submittedName>
</protein>
<name>A0A1G4I171_TRYEQ</name>
<accession>A0A1G4I171</accession>
<comment type="caution">
    <text evidence="1">The sequence shown here is derived from an EMBL/GenBank/DDBJ whole genome shotgun (WGS) entry which is preliminary data.</text>
</comment>
<reference evidence="1" key="1">
    <citation type="submission" date="2016-09" db="EMBL/GenBank/DDBJ databases">
        <authorList>
            <person name="Hebert L."/>
            <person name="Moumen B."/>
        </authorList>
    </citation>
    <scope>NUCLEOTIDE SEQUENCE [LARGE SCALE GENOMIC DNA]</scope>
    <source>
        <strain evidence="1">OVI</strain>
    </source>
</reference>
<dbReference type="AlphaFoldDB" id="A0A1G4I171"/>
<sequence>MTVSGMTGTLINRLPRRVPITGLAMLEPKCVLHTTSLLCNKENKANAEQEDREELERERQLRERFSKKIVEAMPQYSSQGGGSCSSGACGAQPPAAAMQMLRFLFFSTALLLILAMMQLSDTNSPIYLLKNIQSWQLPPHSVAYYILLRALLPYREQMRLKEEFETAGRFNPALTFDQFFIQRYPDLFHGYRTQQQDIVAALAACIAVANDRKLSLTISRAAGSARDIRASVDNIMDALRRDYPQVFQGSPSTSYPIATAH</sequence>
<dbReference type="GeneID" id="92379532"/>
<organism evidence="1 2">
    <name type="scientific">Trypanosoma equiperdum</name>
    <dbReference type="NCBI Taxonomy" id="5694"/>
    <lineage>
        <taxon>Eukaryota</taxon>
        <taxon>Discoba</taxon>
        <taxon>Euglenozoa</taxon>
        <taxon>Kinetoplastea</taxon>
        <taxon>Metakinetoplastina</taxon>
        <taxon>Trypanosomatida</taxon>
        <taxon>Trypanosomatidae</taxon>
        <taxon>Trypanosoma</taxon>
    </lineage>
</organism>
<keyword evidence="2" id="KW-1185">Reference proteome</keyword>